<keyword evidence="4" id="KW-1185">Reference proteome</keyword>
<evidence type="ECO:0000313" key="4">
    <source>
        <dbReference type="Proteomes" id="UP001139502"/>
    </source>
</evidence>
<gene>
    <name evidence="3" type="ORF">NBM05_09310</name>
</gene>
<dbReference type="AlphaFoldDB" id="A0A9X2HF96"/>
<evidence type="ECO:0000259" key="2">
    <source>
        <dbReference type="SMART" id="SM00903"/>
    </source>
</evidence>
<dbReference type="RefSeq" id="WP_254166751.1">
    <property type="nucleotide sequence ID" value="NZ_JANAFB010000020.1"/>
</dbReference>
<evidence type="ECO:0000256" key="1">
    <source>
        <dbReference type="ARBA" id="ARBA00023002"/>
    </source>
</evidence>
<dbReference type="InterPro" id="IPR050268">
    <property type="entry name" value="NADH-dep_flavin_reductase"/>
</dbReference>
<feature type="domain" description="Flavin reductase like" evidence="2">
    <location>
        <begin position="19"/>
        <end position="164"/>
    </location>
</feature>
<dbReference type="InterPro" id="IPR012349">
    <property type="entry name" value="Split_barrel_FMN-bd"/>
</dbReference>
<dbReference type="EMBL" id="JANAFB010000020">
    <property type="protein sequence ID" value="MCP3426199.1"/>
    <property type="molecule type" value="Genomic_DNA"/>
</dbReference>
<reference evidence="3" key="1">
    <citation type="submission" date="2022-06" db="EMBL/GenBank/DDBJ databases">
        <title>Rothia sp. isolated from sandalwood seedling.</title>
        <authorList>
            <person name="Tuikhar N."/>
            <person name="Kirdat K."/>
            <person name="Thorat V."/>
            <person name="Swetha P."/>
            <person name="Padma S."/>
            <person name="Sundararaj R."/>
            <person name="Yadav A."/>
        </authorList>
    </citation>
    <scope>NUCLEOTIDE SEQUENCE</scope>
    <source>
        <strain evidence="3">AR01</strain>
    </source>
</reference>
<dbReference type="GO" id="GO:0010181">
    <property type="term" value="F:FMN binding"/>
    <property type="evidence" value="ECO:0007669"/>
    <property type="project" value="InterPro"/>
</dbReference>
<keyword evidence="1" id="KW-0560">Oxidoreductase</keyword>
<dbReference type="Gene3D" id="2.30.110.10">
    <property type="entry name" value="Electron Transport, Fmn-binding Protein, Chain A"/>
    <property type="match status" value="1"/>
</dbReference>
<name>A0A9X2HF96_9MICC</name>
<organism evidence="3 4">
    <name type="scientific">Rothia santali</name>
    <dbReference type="NCBI Taxonomy" id="2949643"/>
    <lineage>
        <taxon>Bacteria</taxon>
        <taxon>Bacillati</taxon>
        <taxon>Actinomycetota</taxon>
        <taxon>Actinomycetes</taxon>
        <taxon>Micrococcales</taxon>
        <taxon>Micrococcaceae</taxon>
        <taxon>Rothia</taxon>
    </lineage>
</organism>
<dbReference type="GO" id="GO:0042602">
    <property type="term" value="F:riboflavin reductase (NADPH) activity"/>
    <property type="evidence" value="ECO:0007669"/>
    <property type="project" value="TreeGrafter"/>
</dbReference>
<accession>A0A9X2HF96</accession>
<protein>
    <submittedName>
        <fullName evidence="3">Flavin reductase family protein</fullName>
    </submittedName>
</protein>
<dbReference type="SUPFAM" id="SSF50475">
    <property type="entry name" value="FMN-binding split barrel"/>
    <property type="match status" value="1"/>
</dbReference>
<proteinExistence type="predicted"/>
<dbReference type="Pfam" id="PF01613">
    <property type="entry name" value="Flavin_Reduct"/>
    <property type="match status" value="1"/>
</dbReference>
<dbReference type="PANTHER" id="PTHR30466:SF1">
    <property type="entry name" value="FMN REDUCTASE (NADH) RUTF"/>
    <property type="match status" value="1"/>
</dbReference>
<dbReference type="GO" id="GO:0006208">
    <property type="term" value="P:pyrimidine nucleobase catabolic process"/>
    <property type="evidence" value="ECO:0007669"/>
    <property type="project" value="TreeGrafter"/>
</dbReference>
<dbReference type="Proteomes" id="UP001139502">
    <property type="component" value="Unassembled WGS sequence"/>
</dbReference>
<sequence>MSVTPEPGSPISELFKEAFGHHPAGVAIITADSEEGPVGLTASSVTSISASPAILGFSLAAQRGSAVHVAEAETFLVHLLDAENVQLARTFATHGAPRFDESMNWETLPTGEPLLTDVRRVLRCRPLTKAQAGPALVFTAEVLEATRHDLSGTPLVYHRRTFHSLGEGTYVI</sequence>
<dbReference type="PANTHER" id="PTHR30466">
    <property type="entry name" value="FLAVIN REDUCTASE"/>
    <property type="match status" value="1"/>
</dbReference>
<dbReference type="SMART" id="SM00903">
    <property type="entry name" value="Flavin_Reduct"/>
    <property type="match status" value="1"/>
</dbReference>
<comment type="caution">
    <text evidence="3">The sequence shown here is derived from an EMBL/GenBank/DDBJ whole genome shotgun (WGS) entry which is preliminary data.</text>
</comment>
<dbReference type="InterPro" id="IPR002563">
    <property type="entry name" value="Flavin_Rdtase-like_dom"/>
</dbReference>
<evidence type="ECO:0000313" key="3">
    <source>
        <dbReference type="EMBL" id="MCP3426199.1"/>
    </source>
</evidence>